<comment type="caution">
    <text evidence="1">The sequence shown here is derived from an EMBL/GenBank/DDBJ whole genome shotgun (WGS) entry which is preliminary data.</text>
</comment>
<organism evidence="1 2">
    <name type="scientific">Rhizoclosmatium globosum</name>
    <dbReference type="NCBI Taxonomy" id="329046"/>
    <lineage>
        <taxon>Eukaryota</taxon>
        <taxon>Fungi</taxon>
        <taxon>Fungi incertae sedis</taxon>
        <taxon>Chytridiomycota</taxon>
        <taxon>Chytridiomycota incertae sedis</taxon>
        <taxon>Chytridiomycetes</taxon>
        <taxon>Chytridiales</taxon>
        <taxon>Chytriomycetaceae</taxon>
        <taxon>Rhizoclosmatium</taxon>
    </lineage>
</organism>
<proteinExistence type="predicted"/>
<protein>
    <submittedName>
        <fullName evidence="1">Uncharacterized protein</fullName>
    </submittedName>
</protein>
<sequence length="66" mass="7518">MTYGEVSFDQFASILTPNCICLLTNSSRKERDRRCDAGIISDKVREETGLLIVVLNLVRTENSRRL</sequence>
<dbReference type="AlphaFoldDB" id="A0A1Y2D0P3"/>
<feature type="non-terminal residue" evidence="1">
    <location>
        <position position="66"/>
    </location>
</feature>
<dbReference type="Proteomes" id="UP000193642">
    <property type="component" value="Unassembled WGS sequence"/>
</dbReference>
<gene>
    <name evidence="1" type="ORF">BCR33DRAFT_711283</name>
</gene>
<evidence type="ECO:0000313" key="1">
    <source>
        <dbReference type="EMBL" id="ORY52859.1"/>
    </source>
</evidence>
<keyword evidence="2" id="KW-1185">Reference proteome</keyword>
<evidence type="ECO:0000313" key="2">
    <source>
        <dbReference type="Proteomes" id="UP000193642"/>
    </source>
</evidence>
<name>A0A1Y2D0P3_9FUNG</name>
<dbReference type="EMBL" id="MCGO01000002">
    <property type="protein sequence ID" value="ORY52859.1"/>
    <property type="molecule type" value="Genomic_DNA"/>
</dbReference>
<reference evidence="1 2" key="1">
    <citation type="submission" date="2016-07" db="EMBL/GenBank/DDBJ databases">
        <title>Pervasive Adenine N6-methylation of Active Genes in Fungi.</title>
        <authorList>
            <consortium name="DOE Joint Genome Institute"/>
            <person name="Mondo S.J."/>
            <person name="Dannebaum R.O."/>
            <person name="Kuo R.C."/>
            <person name="Labutti K."/>
            <person name="Haridas S."/>
            <person name="Kuo A."/>
            <person name="Salamov A."/>
            <person name="Ahrendt S.R."/>
            <person name="Lipzen A."/>
            <person name="Sullivan W."/>
            <person name="Andreopoulos W.B."/>
            <person name="Clum A."/>
            <person name="Lindquist E."/>
            <person name="Daum C."/>
            <person name="Ramamoorthy G.K."/>
            <person name="Gryganskyi A."/>
            <person name="Culley D."/>
            <person name="Magnuson J.K."/>
            <person name="James T.Y."/>
            <person name="O'Malley M.A."/>
            <person name="Stajich J.E."/>
            <person name="Spatafora J.W."/>
            <person name="Visel A."/>
            <person name="Grigoriev I.V."/>
        </authorList>
    </citation>
    <scope>NUCLEOTIDE SEQUENCE [LARGE SCALE GENOMIC DNA]</scope>
    <source>
        <strain evidence="1 2">JEL800</strain>
    </source>
</reference>
<accession>A0A1Y2D0P3</accession>